<feature type="non-terminal residue" evidence="1">
    <location>
        <position position="1"/>
    </location>
</feature>
<comment type="caution">
    <text evidence="1">The sequence shown here is derived from an EMBL/GenBank/DDBJ whole genome shotgun (WGS) entry which is preliminary data.</text>
</comment>
<keyword evidence="2" id="KW-1185">Reference proteome</keyword>
<feature type="non-terminal residue" evidence="1">
    <location>
        <position position="102"/>
    </location>
</feature>
<evidence type="ECO:0000313" key="1">
    <source>
        <dbReference type="EMBL" id="KAJ3805401.1"/>
    </source>
</evidence>
<sequence>RMLRFNWTGEPTDPPSLQLIQSSSSNLTTVHVSWNGDTRTKKWELIGASDSSGSDALSLYNQTRSGFETTFTFNTAINSYDFYAVRAISSDNTHLATSNFTS</sequence>
<reference evidence="1" key="1">
    <citation type="submission" date="2022-09" db="EMBL/GenBank/DDBJ databases">
        <title>A Global Phylogenomic Analysis of the Shiitake Genus Lentinula.</title>
        <authorList>
            <consortium name="DOE Joint Genome Institute"/>
            <person name="Sierra-Patev S."/>
            <person name="Min B."/>
            <person name="Naranjo-Ortiz M."/>
            <person name="Looney B."/>
            <person name="Konkel Z."/>
            <person name="Slot J.C."/>
            <person name="Sakamoto Y."/>
            <person name="Steenwyk J.L."/>
            <person name="Rokas A."/>
            <person name="Carro J."/>
            <person name="Camarero S."/>
            <person name="Ferreira P."/>
            <person name="Molpeceres G."/>
            <person name="Ruiz-Duenas F.J."/>
            <person name="Serrano A."/>
            <person name="Henrissat B."/>
            <person name="Drula E."/>
            <person name="Hughes K.W."/>
            <person name="Mata J.L."/>
            <person name="Ishikawa N.K."/>
            <person name="Vargas-Isla R."/>
            <person name="Ushijima S."/>
            <person name="Smith C.A."/>
            <person name="Ahrendt S."/>
            <person name="Andreopoulos W."/>
            <person name="He G."/>
            <person name="Labutti K."/>
            <person name="Lipzen A."/>
            <person name="Ng V."/>
            <person name="Riley R."/>
            <person name="Sandor L."/>
            <person name="Barry K."/>
            <person name="Martinez A.T."/>
            <person name="Xiao Y."/>
            <person name="Gibbons J.G."/>
            <person name="Terashima K."/>
            <person name="Grigoriev I.V."/>
            <person name="Hibbett D.S."/>
        </authorList>
    </citation>
    <scope>NUCLEOTIDE SEQUENCE</scope>
    <source>
        <strain evidence="1">TMI1499</strain>
    </source>
</reference>
<dbReference type="Proteomes" id="UP001163835">
    <property type="component" value="Unassembled WGS sequence"/>
</dbReference>
<proteinExistence type="predicted"/>
<accession>A0ACC1TM13</accession>
<protein>
    <submittedName>
        <fullName evidence="1">Uncharacterized protein</fullName>
    </submittedName>
</protein>
<organism evidence="1 2">
    <name type="scientific">Lentinula aff. lateritia</name>
    <dbReference type="NCBI Taxonomy" id="2804960"/>
    <lineage>
        <taxon>Eukaryota</taxon>
        <taxon>Fungi</taxon>
        <taxon>Dikarya</taxon>
        <taxon>Basidiomycota</taxon>
        <taxon>Agaricomycotina</taxon>
        <taxon>Agaricomycetes</taxon>
        <taxon>Agaricomycetidae</taxon>
        <taxon>Agaricales</taxon>
        <taxon>Marasmiineae</taxon>
        <taxon>Omphalotaceae</taxon>
        <taxon>Lentinula</taxon>
    </lineage>
</organism>
<evidence type="ECO:0000313" key="2">
    <source>
        <dbReference type="Proteomes" id="UP001163835"/>
    </source>
</evidence>
<name>A0ACC1TM13_9AGAR</name>
<dbReference type="EMBL" id="MU795606">
    <property type="protein sequence ID" value="KAJ3805401.1"/>
    <property type="molecule type" value="Genomic_DNA"/>
</dbReference>
<gene>
    <name evidence="1" type="ORF">F5876DRAFT_28977</name>
</gene>